<proteinExistence type="predicted"/>
<organism evidence="1">
    <name type="scientific">freshwater metagenome</name>
    <dbReference type="NCBI Taxonomy" id="449393"/>
    <lineage>
        <taxon>unclassified sequences</taxon>
        <taxon>metagenomes</taxon>
        <taxon>ecological metagenomes</taxon>
    </lineage>
</organism>
<gene>
    <name evidence="1" type="ORF">UFOPK1440_01203</name>
</gene>
<dbReference type="AlphaFoldDB" id="A0A6J6CKQ0"/>
<name>A0A6J6CKQ0_9ZZZZ</name>
<dbReference type="EMBL" id="CAEZSP010000107">
    <property type="protein sequence ID" value="CAB4551897.1"/>
    <property type="molecule type" value="Genomic_DNA"/>
</dbReference>
<reference evidence="1" key="1">
    <citation type="submission" date="2020-05" db="EMBL/GenBank/DDBJ databases">
        <authorList>
            <person name="Chiriac C."/>
            <person name="Salcher M."/>
            <person name="Ghai R."/>
            <person name="Kavagutti S V."/>
        </authorList>
    </citation>
    <scope>NUCLEOTIDE SEQUENCE</scope>
</reference>
<accession>A0A6J6CKQ0</accession>
<evidence type="ECO:0000313" key="1">
    <source>
        <dbReference type="EMBL" id="CAB4551897.1"/>
    </source>
</evidence>
<protein>
    <submittedName>
        <fullName evidence="1">Unannotated protein</fullName>
    </submittedName>
</protein>
<sequence>MINLNECYYNFDIDIKKLLDLEYIKRKAQEHSDNRMTLVISELALKSEFFLYLKEYGIRDYLMLFIQQPGDLNEIIHTDYVTETQPHHYSFNIICQGYGKMTWFKRPEVGSKLSRHPNDPERIIYETYKGLTLEPVSVWDGHNGNTALVRTGIPHGVMNDGDEQRICLSIRIDDYGWTGAKDIFNNYFLINQISQ</sequence>